<comment type="caution">
    <text evidence="10">The sequence shown here is derived from an EMBL/GenBank/DDBJ whole genome shotgun (WGS) entry which is preliminary data.</text>
</comment>
<feature type="region of interest" description="Disordered" evidence="8">
    <location>
        <begin position="81"/>
        <end position="111"/>
    </location>
</feature>
<proteinExistence type="inferred from homology"/>
<comment type="function">
    <text evidence="7">Allows the formation of correctly charged Gln-tRNA(Gln) through the transamidation of misacylated Glu-tRNA(Gln) in organisms which lack glutaminyl-tRNA synthetase. The reaction takes place in the presence of glutamine and ATP through an activated gamma-phospho-Glu-tRNA(Gln).</text>
</comment>
<dbReference type="InterPro" id="IPR004412">
    <property type="entry name" value="GatA"/>
</dbReference>
<sequence length="432" mass="44737">MADADLNVFVTEERIEGEDDGPLAGKTVAVKDNLSTEGVRTTCGSAMLDDYVPPYDATVVRRLKGAGATIVGKANMDEFGMGGTTETSAYGPTRNPVDPERVPGGSSGGSAAAVAAGEADLALGTDTGGSVRNPAAFCGVVGIKPTYGLVSRYGLVAYANSLEQVGPLAPTVEGAAALLDAVAGPDERDGTTRDPTEAVDDYPDGSYADAADGDVDGTTIGVVSDLVEGADEAVVGAFEDAIADLESQGAEVVDVSLESVEHAVQAYYVIAMSEASSNLARYDGVRYGKSGGYEGNWNDAFARAREEGFGPEVKRRILLGTYALSAGYHDKYYKKAQDARAWVKQDFDEALSEADVLATPTMPVLPPKVGDSLDDPLSLYLMDANTVPVNLANLPAISVPAGEAEGLPVGLQLVGPKFGEHDIVRVASAVEN</sequence>
<dbReference type="InterPro" id="IPR000120">
    <property type="entry name" value="Amidase"/>
</dbReference>
<dbReference type="GO" id="GO:0006412">
    <property type="term" value="P:translation"/>
    <property type="evidence" value="ECO:0007669"/>
    <property type="project" value="UniProtKB-UniRule"/>
</dbReference>
<keyword evidence="2 7" id="KW-0436">Ligase</keyword>
<evidence type="ECO:0000256" key="8">
    <source>
        <dbReference type="SAM" id="MobiDB-lite"/>
    </source>
</evidence>
<dbReference type="Proteomes" id="UP001595921">
    <property type="component" value="Unassembled WGS sequence"/>
</dbReference>
<feature type="compositionally biased region" description="Basic and acidic residues" evidence="8">
    <location>
        <begin position="185"/>
        <end position="196"/>
    </location>
</feature>
<dbReference type="GO" id="GO:0005524">
    <property type="term" value="F:ATP binding"/>
    <property type="evidence" value="ECO:0007669"/>
    <property type="project" value="UniProtKB-KW"/>
</dbReference>
<gene>
    <name evidence="7 10" type="primary">gatA</name>
    <name evidence="10" type="ORF">ACFO0N_12155</name>
</gene>
<evidence type="ECO:0000313" key="11">
    <source>
        <dbReference type="Proteomes" id="UP001595921"/>
    </source>
</evidence>
<dbReference type="GO" id="GO:0050567">
    <property type="term" value="F:glutaminyl-tRNA synthase (glutamine-hydrolyzing) activity"/>
    <property type="evidence" value="ECO:0007669"/>
    <property type="project" value="UniProtKB-UniRule"/>
</dbReference>
<keyword evidence="3 7" id="KW-0547">Nucleotide-binding</keyword>
<dbReference type="InterPro" id="IPR023631">
    <property type="entry name" value="Amidase_dom"/>
</dbReference>
<feature type="active site" description="Charge relay system" evidence="7">
    <location>
        <position position="106"/>
    </location>
</feature>
<evidence type="ECO:0000256" key="6">
    <source>
        <dbReference type="ARBA" id="ARBA00047407"/>
    </source>
</evidence>
<protein>
    <recommendedName>
        <fullName evidence="7">Glutamyl-tRNA(Gln) amidotransferase subunit A</fullName>
        <shortName evidence="7">Glu-ADT subunit A</shortName>
        <ecNumber evidence="7">6.3.5.7</ecNumber>
    </recommendedName>
</protein>
<dbReference type="PANTHER" id="PTHR11895:SF7">
    <property type="entry name" value="GLUTAMYL-TRNA(GLN) AMIDOTRANSFERASE SUBUNIT A, MITOCHONDRIAL"/>
    <property type="match status" value="1"/>
</dbReference>
<accession>A0ABD5PD91</accession>
<evidence type="ECO:0000256" key="2">
    <source>
        <dbReference type="ARBA" id="ARBA00022598"/>
    </source>
</evidence>
<feature type="active site" description="Charge relay system" evidence="7">
    <location>
        <position position="31"/>
    </location>
</feature>
<feature type="domain" description="Amidase" evidence="9">
    <location>
        <begin position="13"/>
        <end position="423"/>
    </location>
</feature>
<dbReference type="InterPro" id="IPR020556">
    <property type="entry name" value="Amidase_CS"/>
</dbReference>
<keyword evidence="4 7" id="KW-0067">ATP-binding</keyword>
<evidence type="ECO:0000256" key="7">
    <source>
        <dbReference type="HAMAP-Rule" id="MF_00120"/>
    </source>
</evidence>
<dbReference type="Pfam" id="PF01425">
    <property type="entry name" value="Amidase"/>
    <property type="match status" value="1"/>
</dbReference>
<dbReference type="PANTHER" id="PTHR11895">
    <property type="entry name" value="TRANSAMIDASE"/>
    <property type="match status" value="1"/>
</dbReference>
<feature type="region of interest" description="Disordered" evidence="8">
    <location>
        <begin position="183"/>
        <end position="210"/>
    </location>
</feature>
<evidence type="ECO:0000259" key="9">
    <source>
        <dbReference type="Pfam" id="PF01425"/>
    </source>
</evidence>
<dbReference type="RefSeq" id="WP_267623501.1">
    <property type="nucleotide sequence ID" value="NZ_JAODIW010000008.1"/>
</dbReference>
<comment type="similarity">
    <text evidence="1 7">Belongs to the amidase family. GatA subfamily.</text>
</comment>
<evidence type="ECO:0000313" key="10">
    <source>
        <dbReference type="EMBL" id="MFC4358694.1"/>
    </source>
</evidence>
<dbReference type="AlphaFoldDB" id="A0ABD5PD91"/>
<feature type="active site" description="Acyl-ester intermediate" evidence="7">
    <location>
        <position position="130"/>
    </location>
</feature>
<dbReference type="NCBIfam" id="TIGR00132">
    <property type="entry name" value="gatA"/>
    <property type="match status" value="1"/>
</dbReference>
<dbReference type="InterPro" id="IPR036928">
    <property type="entry name" value="AS_sf"/>
</dbReference>
<comment type="catalytic activity">
    <reaction evidence="6 7">
        <text>L-glutamyl-tRNA(Gln) + L-glutamine + ATP + H2O = L-glutaminyl-tRNA(Gln) + L-glutamate + ADP + phosphate + H(+)</text>
        <dbReference type="Rhea" id="RHEA:17521"/>
        <dbReference type="Rhea" id="RHEA-COMP:9681"/>
        <dbReference type="Rhea" id="RHEA-COMP:9684"/>
        <dbReference type="ChEBI" id="CHEBI:15377"/>
        <dbReference type="ChEBI" id="CHEBI:15378"/>
        <dbReference type="ChEBI" id="CHEBI:29985"/>
        <dbReference type="ChEBI" id="CHEBI:30616"/>
        <dbReference type="ChEBI" id="CHEBI:43474"/>
        <dbReference type="ChEBI" id="CHEBI:58359"/>
        <dbReference type="ChEBI" id="CHEBI:78520"/>
        <dbReference type="ChEBI" id="CHEBI:78521"/>
        <dbReference type="ChEBI" id="CHEBI:456216"/>
        <dbReference type="EC" id="6.3.5.7"/>
    </reaction>
</comment>
<dbReference type="SUPFAM" id="SSF75304">
    <property type="entry name" value="Amidase signature (AS) enzymes"/>
    <property type="match status" value="1"/>
</dbReference>
<keyword evidence="5 7" id="KW-0648">Protein biosynthesis</keyword>
<reference evidence="10 11" key="1">
    <citation type="journal article" date="2019" name="Int. J. Syst. Evol. Microbiol.">
        <title>The Global Catalogue of Microorganisms (GCM) 10K type strain sequencing project: providing services to taxonomists for standard genome sequencing and annotation.</title>
        <authorList>
            <consortium name="The Broad Institute Genomics Platform"/>
            <consortium name="The Broad Institute Genome Sequencing Center for Infectious Disease"/>
            <person name="Wu L."/>
            <person name="Ma J."/>
        </authorList>
    </citation>
    <scope>NUCLEOTIDE SEQUENCE [LARGE SCALE GENOMIC DNA]</scope>
    <source>
        <strain evidence="10 11">CGMCC 1.12553</strain>
    </source>
</reference>
<evidence type="ECO:0000256" key="1">
    <source>
        <dbReference type="ARBA" id="ARBA00008069"/>
    </source>
</evidence>
<organism evidence="10 11">
    <name type="scientific">Halobium salinum</name>
    <dbReference type="NCBI Taxonomy" id="1364940"/>
    <lineage>
        <taxon>Archaea</taxon>
        <taxon>Methanobacteriati</taxon>
        <taxon>Methanobacteriota</taxon>
        <taxon>Stenosarchaea group</taxon>
        <taxon>Halobacteria</taxon>
        <taxon>Halobacteriales</taxon>
        <taxon>Haloferacaceae</taxon>
        <taxon>Halobium</taxon>
    </lineage>
</organism>
<evidence type="ECO:0000256" key="5">
    <source>
        <dbReference type="ARBA" id="ARBA00022917"/>
    </source>
</evidence>
<dbReference type="EMBL" id="JBHSDS010000006">
    <property type="protein sequence ID" value="MFC4358694.1"/>
    <property type="molecule type" value="Genomic_DNA"/>
</dbReference>
<evidence type="ECO:0000256" key="3">
    <source>
        <dbReference type="ARBA" id="ARBA00022741"/>
    </source>
</evidence>
<dbReference type="EC" id="6.3.5.7" evidence="7"/>
<evidence type="ECO:0000256" key="4">
    <source>
        <dbReference type="ARBA" id="ARBA00022840"/>
    </source>
</evidence>
<name>A0ABD5PD91_9EURY</name>
<comment type="subunit">
    <text evidence="7">Heterotrimer of A, B and C subunits.</text>
</comment>
<dbReference type="PROSITE" id="PS00571">
    <property type="entry name" value="AMIDASES"/>
    <property type="match status" value="1"/>
</dbReference>
<dbReference type="HAMAP" id="MF_00120">
    <property type="entry name" value="GatA"/>
    <property type="match status" value="1"/>
</dbReference>
<keyword evidence="11" id="KW-1185">Reference proteome</keyword>
<dbReference type="Gene3D" id="3.90.1300.10">
    <property type="entry name" value="Amidase signature (AS) domain"/>
    <property type="match status" value="1"/>
</dbReference>